<dbReference type="EMBL" id="ACCH01000012">
    <property type="protein sequence ID" value="EEF92186.1"/>
    <property type="molecule type" value="Genomic_DNA"/>
</dbReference>
<evidence type="ECO:0000313" key="1">
    <source>
        <dbReference type="EMBL" id="EEF92186.1"/>
    </source>
</evidence>
<accession>E2N7C3</accession>
<dbReference type="Proteomes" id="UP000003711">
    <property type="component" value="Unassembled WGS sequence"/>
</dbReference>
<dbReference type="RefSeq" id="WP_007209562.1">
    <property type="nucleotide sequence ID" value="NZ_EQ973486.1"/>
</dbReference>
<sequence>MALTIKTQKGIYDVPGDFQMEVEITSPIYTDKGSQTLASTLPGTKRNLYLVDYIHREDIVNAPGKDVMAIIADGIYRRTGKQNITSASRESGVVANFGFDESLMYEAWNNVSLKKLPGLPIYKPEGGITVLMNHLSDVMRYYVTADYYVFPVQVKAESLNDVVYPEFINPIEKVNHDVYDLKKNARTEKMVLSGSLVDVKLPAGYGISPFIKVSRILELIFSAYGFKLIENPFATHYQLKKMVVLNNVADAIVQGQIEYKNMMPDCSVNDFLDALFCRTGAKVFVDGNTRTAKVILIKDAITAPSFADWTLFKSSDLVPSYGVAKQLKLSAGTSFEGADVECDSFEEFLDQYKGIVTEVKNTAPGYIPDDVYVCYQASTGRYYKRNVITKNVSMVSSDFFPWDKKTTNVEYEEVTGADECLPMAFTNGFLVGQYLAGTVNLNTTLRGAKVEEQKEDTPLCFCFAMGLATDEKGNSSGYYFGSSLCRDPAGNYFRDRSGNTYNCSLVFRGDDGAFNRFFKGWDAILRHSNHTLSGKFNLDRINLTKIDTGRPLSVSGQKVMIESVKHTMPYRINKPATVKLRTIKLLKPYDLESEQGIVVMKAQTTKWVMVSYTDNIFEAAIKAAEERYYVNWRDIGMVDIEKEIVTRPTDEEFAAYLPPSEEEVSNGKTVLNTYQAKLKYTIVYTTGTGMNTHYIRRDIVDDLTYEAGIRAERR</sequence>
<reference evidence="1 2" key="2">
    <citation type="submission" date="2009-01" db="EMBL/GenBank/DDBJ databases">
        <title>Draft genome sequence of Bacteroides cellulosilyticus (DSM 14838).</title>
        <authorList>
            <person name="Sudarsanam P."/>
            <person name="Ley R."/>
            <person name="Guruge J."/>
            <person name="Turnbaugh P.J."/>
            <person name="Mahowald M."/>
            <person name="Liep D."/>
            <person name="Gordon J."/>
        </authorList>
    </citation>
    <scope>NUCLEOTIDE SEQUENCE [LARGE SCALE GENOMIC DNA]</scope>
    <source>
        <strain evidence="1 2">DSM 14838</strain>
    </source>
</reference>
<dbReference type="HOGENOM" id="CLU_407008_0_0_10"/>
<evidence type="ECO:0000313" key="2">
    <source>
        <dbReference type="Proteomes" id="UP000003711"/>
    </source>
</evidence>
<dbReference type="AlphaFoldDB" id="E2N7C3"/>
<protein>
    <submittedName>
        <fullName evidence="1">Uncharacterized protein</fullName>
    </submittedName>
</protein>
<comment type="caution">
    <text evidence="1">The sequence shown here is derived from an EMBL/GenBank/DDBJ whole genome shotgun (WGS) entry which is preliminary data.</text>
</comment>
<reference evidence="1 2" key="1">
    <citation type="submission" date="2008-12" db="EMBL/GenBank/DDBJ databases">
        <authorList>
            <person name="Fulton L."/>
            <person name="Clifton S."/>
            <person name="Fulton B."/>
            <person name="Xu J."/>
            <person name="Minx P."/>
            <person name="Pepin K.H."/>
            <person name="Johnson M."/>
            <person name="Bhonagiri V."/>
            <person name="Nash W.E."/>
            <person name="Mardis E.R."/>
            <person name="Wilson R.K."/>
        </authorList>
    </citation>
    <scope>NUCLEOTIDE SEQUENCE [LARGE SCALE GENOMIC DNA]</scope>
    <source>
        <strain evidence="1 2">DSM 14838</strain>
    </source>
</reference>
<name>E2N7C3_9BACE</name>
<organism evidence="1 2">
    <name type="scientific">Bacteroides cellulosilyticus DSM 14838</name>
    <dbReference type="NCBI Taxonomy" id="537012"/>
    <lineage>
        <taxon>Bacteria</taxon>
        <taxon>Pseudomonadati</taxon>
        <taxon>Bacteroidota</taxon>
        <taxon>Bacteroidia</taxon>
        <taxon>Bacteroidales</taxon>
        <taxon>Bacteroidaceae</taxon>
        <taxon>Bacteroides</taxon>
    </lineage>
</organism>
<proteinExistence type="predicted"/>
<gene>
    <name evidence="1" type="ORF">BACCELL_00165</name>
</gene>